<evidence type="ECO:0000313" key="2">
    <source>
        <dbReference type="EnsemblPlants" id="Solyc01g010506.1.1"/>
    </source>
</evidence>
<reference evidence="2" key="2">
    <citation type="submission" date="2019-01" db="UniProtKB">
        <authorList>
            <consortium name="EnsemblPlants"/>
        </authorList>
    </citation>
    <scope>IDENTIFICATION</scope>
    <source>
        <strain evidence="2">cv. Heinz 1706</strain>
    </source>
</reference>
<feature type="compositionally biased region" description="Basic and acidic residues" evidence="1">
    <location>
        <begin position="48"/>
        <end position="70"/>
    </location>
</feature>
<evidence type="ECO:0000313" key="3">
    <source>
        <dbReference type="Proteomes" id="UP000004994"/>
    </source>
</evidence>
<protein>
    <submittedName>
        <fullName evidence="2">Uncharacterized protein</fullName>
    </submittedName>
</protein>
<dbReference type="Gramene" id="Solyc01g010506.1.1">
    <property type="protein sequence ID" value="Solyc01g010506.1.1"/>
    <property type="gene ID" value="Solyc01g010506.1"/>
</dbReference>
<organism evidence="2">
    <name type="scientific">Solanum lycopersicum</name>
    <name type="common">Tomato</name>
    <name type="synonym">Lycopersicon esculentum</name>
    <dbReference type="NCBI Taxonomy" id="4081"/>
    <lineage>
        <taxon>Eukaryota</taxon>
        <taxon>Viridiplantae</taxon>
        <taxon>Streptophyta</taxon>
        <taxon>Embryophyta</taxon>
        <taxon>Tracheophyta</taxon>
        <taxon>Spermatophyta</taxon>
        <taxon>Magnoliopsida</taxon>
        <taxon>eudicotyledons</taxon>
        <taxon>Gunneridae</taxon>
        <taxon>Pentapetalae</taxon>
        <taxon>asterids</taxon>
        <taxon>lamiids</taxon>
        <taxon>Solanales</taxon>
        <taxon>Solanaceae</taxon>
        <taxon>Solanoideae</taxon>
        <taxon>Solaneae</taxon>
        <taxon>Solanum</taxon>
        <taxon>Solanum subgen. Lycopersicon</taxon>
    </lineage>
</organism>
<proteinExistence type="predicted"/>
<accession>A0A3Q7EA69</accession>
<evidence type="ECO:0000256" key="1">
    <source>
        <dbReference type="SAM" id="MobiDB-lite"/>
    </source>
</evidence>
<keyword evidence="3" id="KW-1185">Reference proteome</keyword>
<reference evidence="2" key="1">
    <citation type="journal article" date="2012" name="Nature">
        <title>The tomato genome sequence provides insights into fleshy fruit evolution.</title>
        <authorList>
            <consortium name="Tomato Genome Consortium"/>
        </authorList>
    </citation>
    <scope>NUCLEOTIDE SEQUENCE [LARGE SCALE GENOMIC DNA]</scope>
    <source>
        <strain evidence="2">cv. Heinz 1706</strain>
    </source>
</reference>
<dbReference type="AlphaFoldDB" id="A0A3Q7EA69"/>
<sequence>MSYSKSMLRAQHHALPENYRCSLDVFRCFSEFSTANGQSLKLTQGETSKTEEKKADVGLDDIHKDEHAKNTESSTSERQALDENQRNFSFTSFLLYHREKSMQASSIPKSINFIRGNLAMLSVNVTCHNLSHEADLDNQIHSFFSKEVPPISSSSSSLCHDIDHREYNKLPAQKLPSIPFSKPSQRINIKKES</sequence>
<feature type="region of interest" description="Disordered" evidence="1">
    <location>
        <begin position="43"/>
        <end position="81"/>
    </location>
</feature>
<dbReference type="EnsemblPlants" id="Solyc01g010506.1.1">
    <property type="protein sequence ID" value="Solyc01g010506.1.1"/>
    <property type="gene ID" value="Solyc01g010506.1"/>
</dbReference>
<feature type="region of interest" description="Disordered" evidence="1">
    <location>
        <begin position="173"/>
        <end position="193"/>
    </location>
</feature>
<name>A0A3Q7EA69_SOLLC</name>
<dbReference type="InParanoid" id="A0A3Q7EA69"/>
<dbReference type="Proteomes" id="UP000004994">
    <property type="component" value="Chromosome 1"/>
</dbReference>